<dbReference type="EMBL" id="CAJNOL010008814">
    <property type="protein sequence ID" value="CAF1639092.1"/>
    <property type="molecule type" value="Genomic_DNA"/>
</dbReference>
<dbReference type="Proteomes" id="UP000663870">
    <property type="component" value="Unassembled WGS sequence"/>
</dbReference>
<dbReference type="AlphaFoldDB" id="A0A815SEH5"/>
<evidence type="ECO:0000313" key="7">
    <source>
        <dbReference type="Proteomes" id="UP000663870"/>
    </source>
</evidence>
<sequence length="51" mass="5632">TDDHRDSSFSTLSPIDPIDIPLKNTGLKSSSEQATRCASGYSEYEHPHLIN</sequence>
<evidence type="ECO:0000313" key="4">
    <source>
        <dbReference type="EMBL" id="CAF1489094.1"/>
    </source>
</evidence>
<dbReference type="EMBL" id="CAJNOH010007175">
    <property type="protein sequence ID" value="CAF1451389.1"/>
    <property type="molecule type" value="Genomic_DNA"/>
</dbReference>
<organism evidence="4 8">
    <name type="scientific">Rotaria sordida</name>
    <dbReference type="NCBI Taxonomy" id="392033"/>
    <lineage>
        <taxon>Eukaryota</taxon>
        <taxon>Metazoa</taxon>
        <taxon>Spiralia</taxon>
        <taxon>Gnathifera</taxon>
        <taxon>Rotifera</taxon>
        <taxon>Eurotatoria</taxon>
        <taxon>Bdelloidea</taxon>
        <taxon>Philodinida</taxon>
        <taxon>Philodinidae</taxon>
        <taxon>Rotaria</taxon>
    </lineage>
</organism>
<keyword evidence="7" id="KW-1185">Reference proteome</keyword>
<comment type="caution">
    <text evidence="4">The sequence shown here is derived from an EMBL/GenBank/DDBJ whole genome shotgun (WGS) entry which is preliminary data.</text>
</comment>
<evidence type="ECO:0000313" key="8">
    <source>
        <dbReference type="Proteomes" id="UP000663889"/>
    </source>
</evidence>
<dbReference type="EMBL" id="CAJNOT010003473">
    <property type="protein sequence ID" value="CAF1385768.1"/>
    <property type="molecule type" value="Genomic_DNA"/>
</dbReference>
<dbReference type="Proteomes" id="UP000663889">
    <property type="component" value="Unassembled WGS sequence"/>
</dbReference>
<reference evidence="4" key="1">
    <citation type="submission" date="2021-02" db="EMBL/GenBank/DDBJ databases">
        <authorList>
            <person name="Nowell W R."/>
        </authorList>
    </citation>
    <scope>NUCLEOTIDE SEQUENCE</scope>
</reference>
<gene>
    <name evidence="6" type="ORF">JBS370_LOCUS23422</name>
    <name evidence="5" type="ORF">JXQ802_LOCUS52922</name>
    <name evidence="3" type="ORF">PYM288_LOCUS36563</name>
    <name evidence="4" type="ORF">SEV965_LOCUS35480</name>
    <name evidence="2" type="ORF">ZHD862_LOCUS32358</name>
</gene>
<name>A0A815SEH5_9BILA</name>
<proteinExistence type="predicted"/>
<dbReference type="Proteomes" id="UP000663854">
    <property type="component" value="Unassembled WGS sequence"/>
</dbReference>
<evidence type="ECO:0000256" key="1">
    <source>
        <dbReference type="SAM" id="MobiDB-lite"/>
    </source>
</evidence>
<feature type="compositionally biased region" description="Polar residues" evidence="1">
    <location>
        <begin position="26"/>
        <end position="36"/>
    </location>
</feature>
<dbReference type="Proteomes" id="UP000663864">
    <property type="component" value="Unassembled WGS sequence"/>
</dbReference>
<dbReference type="Proteomes" id="UP000663836">
    <property type="component" value="Unassembled WGS sequence"/>
</dbReference>
<evidence type="ECO:0000313" key="2">
    <source>
        <dbReference type="EMBL" id="CAF1385768.1"/>
    </source>
</evidence>
<feature type="region of interest" description="Disordered" evidence="1">
    <location>
        <begin position="1"/>
        <end position="51"/>
    </location>
</feature>
<evidence type="ECO:0000313" key="5">
    <source>
        <dbReference type="EMBL" id="CAF1639092.1"/>
    </source>
</evidence>
<accession>A0A815SEH5</accession>
<evidence type="ECO:0000313" key="6">
    <source>
        <dbReference type="EMBL" id="CAF3948970.1"/>
    </source>
</evidence>
<dbReference type="EMBL" id="CAJOBD010003448">
    <property type="protein sequence ID" value="CAF3948970.1"/>
    <property type="molecule type" value="Genomic_DNA"/>
</dbReference>
<dbReference type="EMBL" id="CAJNOU010005804">
    <property type="protein sequence ID" value="CAF1489094.1"/>
    <property type="molecule type" value="Genomic_DNA"/>
</dbReference>
<evidence type="ECO:0000313" key="3">
    <source>
        <dbReference type="EMBL" id="CAF1451389.1"/>
    </source>
</evidence>
<feature type="non-terminal residue" evidence="4">
    <location>
        <position position="1"/>
    </location>
</feature>
<protein>
    <submittedName>
        <fullName evidence="4">Uncharacterized protein</fullName>
    </submittedName>
</protein>